<dbReference type="InterPro" id="IPR055648">
    <property type="entry name" value="DUF7224"/>
</dbReference>
<sequence length="433" mass="47571">MLNAYRIELRRSPLLTAFPVMIALDLLVLFGRSRYWIGVWPEASVAAQVVTLFLGPVLSGVSAWQAGRSSRAGMPETVLAAARPFWRIEAARLAATLTLGFLAYLVGCLTAVAVSIGEAGPGFLWPSYLLLGASTLIIFASVGHLAGRWWPSAAFTPVVCALGCFISMLALPFRFNVLAGPPDQHLRPLPVAVRLLFALALAVLAVTAPPVRRNTERRTPRRETPPHIRVVAIGSAAASLVALAAVPASGELRVERPASATAPLCERADMSAPQVCVWPEHRKYLPELTLMAQRLDRPAQPWLRSPDAFHEFGLKRSRWGDRGFDVAEGHVRTAAIAMADRVFTESLGLCTPPRQERRVRQAMDNIRLWLEYRSTGQDPAVADEGLHMVGVSAAQREATRAVRMPAAEQRAWLTRQHSHILRDPSWCEPDDRF</sequence>
<dbReference type="Pfam" id="PF23866">
    <property type="entry name" value="DUF7224"/>
    <property type="match status" value="1"/>
</dbReference>
<evidence type="ECO:0000256" key="1">
    <source>
        <dbReference type="SAM" id="Phobius"/>
    </source>
</evidence>
<evidence type="ECO:0000313" key="4">
    <source>
        <dbReference type="Proteomes" id="UP000186455"/>
    </source>
</evidence>
<feature type="domain" description="DUF7224" evidence="2">
    <location>
        <begin position="275"/>
        <end position="418"/>
    </location>
</feature>
<feature type="transmembrane region" description="Helical" evidence="1">
    <location>
        <begin position="191"/>
        <end position="209"/>
    </location>
</feature>
<feature type="transmembrane region" description="Helical" evidence="1">
    <location>
        <begin position="93"/>
        <end position="117"/>
    </location>
</feature>
<feature type="transmembrane region" description="Helical" evidence="1">
    <location>
        <begin position="43"/>
        <end position="64"/>
    </location>
</feature>
<feature type="transmembrane region" description="Helical" evidence="1">
    <location>
        <begin position="230"/>
        <end position="250"/>
    </location>
</feature>
<dbReference type="EMBL" id="LFBV01000007">
    <property type="protein sequence ID" value="OKH92327.1"/>
    <property type="molecule type" value="Genomic_DNA"/>
</dbReference>
<dbReference type="RefSeq" id="WP_073792655.1">
    <property type="nucleotide sequence ID" value="NZ_LFBV01000007.1"/>
</dbReference>
<name>A0A1Q4V3A8_9ACTN</name>
<evidence type="ECO:0000259" key="2">
    <source>
        <dbReference type="Pfam" id="PF23866"/>
    </source>
</evidence>
<keyword evidence="1" id="KW-0812">Transmembrane</keyword>
<keyword evidence="4" id="KW-1185">Reference proteome</keyword>
<feature type="transmembrane region" description="Helical" evidence="1">
    <location>
        <begin position="149"/>
        <end position="171"/>
    </location>
</feature>
<keyword evidence="1" id="KW-0472">Membrane</keyword>
<feature type="transmembrane region" description="Helical" evidence="1">
    <location>
        <begin position="123"/>
        <end position="142"/>
    </location>
</feature>
<dbReference type="AlphaFoldDB" id="A0A1Q4V3A8"/>
<protein>
    <recommendedName>
        <fullName evidence="2">DUF7224 domain-containing protein</fullName>
    </recommendedName>
</protein>
<organism evidence="3 4">
    <name type="scientific">Streptomyces uncialis</name>
    <dbReference type="NCBI Taxonomy" id="1048205"/>
    <lineage>
        <taxon>Bacteria</taxon>
        <taxon>Bacillati</taxon>
        <taxon>Actinomycetota</taxon>
        <taxon>Actinomycetes</taxon>
        <taxon>Kitasatosporales</taxon>
        <taxon>Streptomycetaceae</taxon>
        <taxon>Streptomyces</taxon>
    </lineage>
</organism>
<feature type="transmembrane region" description="Helical" evidence="1">
    <location>
        <begin position="12"/>
        <end position="31"/>
    </location>
</feature>
<keyword evidence="1" id="KW-1133">Transmembrane helix</keyword>
<dbReference type="Proteomes" id="UP000186455">
    <property type="component" value="Unassembled WGS sequence"/>
</dbReference>
<accession>A0A1Q4V3A8</accession>
<dbReference type="STRING" id="1048205.AB852_25800"/>
<proteinExistence type="predicted"/>
<comment type="caution">
    <text evidence="3">The sequence shown here is derived from an EMBL/GenBank/DDBJ whole genome shotgun (WGS) entry which is preliminary data.</text>
</comment>
<evidence type="ECO:0000313" key="3">
    <source>
        <dbReference type="EMBL" id="OKH92327.1"/>
    </source>
</evidence>
<reference evidence="3 4" key="1">
    <citation type="submission" date="2015-06" db="EMBL/GenBank/DDBJ databases">
        <title>Cloning and characterization of the uncialamcin biosynthetic gene cluster.</title>
        <authorList>
            <person name="Yan X."/>
            <person name="Huang T."/>
            <person name="Ge H."/>
            <person name="Shen B."/>
        </authorList>
    </citation>
    <scope>NUCLEOTIDE SEQUENCE [LARGE SCALE GENOMIC DNA]</scope>
    <source>
        <strain evidence="3 4">DCA2648</strain>
    </source>
</reference>
<gene>
    <name evidence="3" type="ORF">AB852_25800</name>
</gene>